<dbReference type="Gene3D" id="2.60.40.2380">
    <property type="match status" value="1"/>
</dbReference>
<feature type="signal peptide" evidence="5">
    <location>
        <begin position="1"/>
        <end position="23"/>
    </location>
</feature>
<dbReference type="Gene3D" id="1.10.287.130">
    <property type="match status" value="1"/>
</dbReference>
<sequence length="629" mass="70459">MKRRIACFFVALTIWLLAGPAVATTLSLTAETPRVSLEGRLEHFADAGQNFSFEAVQAQPFSPLPDFRSLGYGTDAHWFRVKLDRATGAPPHWVLSIGMPELEEVDIWVELPQGSFQHHALGYHRPYDERPLQTRLFAVPFELAEHTTIYFRVRTTNAILVMAELWQPSAFVANETEVNFHRGIYFGILLVAILLYAILGARLHDVTMAAYAGYVASQTLFHLGTNGYLPVLFSSHLPWFTDALPRIGWLGGAISIVLMWDRLLNLRTHFPHIHRLYQFTIFLNLALLPFALMPFLVRAEVLYVVKLANYLNILNFFISMGLLLIFWWRKRRIELVLYFIAFVIPALGTLVNTAANQGYLSQNAITSNLYLIAPLVHVLVMSFGLALRLRQLQHDKATAEQEAAVTSQRAEEQRRFVAMLSHEFRNPLAAIDRATQMLQIKMPVLPPPEKQRLTQIRANVATLSGFVDNFLMTEALDRGSLPMTREVCPLLPLLQQNIHQLGESATERVVLQVLPETASFSLDPTLIGVAISNLLNNALRYSPEGSPVKLLAHLKEDVLYLTISDTGPGLSDEELIKLGSPYFRAASSLGKKGSGLGHHFARRIIEAHGGSLRTESPPSGGLRVEIRVP</sequence>
<dbReference type="PROSITE" id="PS50109">
    <property type="entry name" value="HIS_KIN"/>
    <property type="match status" value="1"/>
</dbReference>
<evidence type="ECO:0000256" key="5">
    <source>
        <dbReference type="SAM" id="SignalP"/>
    </source>
</evidence>
<dbReference type="SUPFAM" id="SSF47384">
    <property type="entry name" value="Homodimeric domain of signal transducing histidine kinase"/>
    <property type="match status" value="1"/>
</dbReference>
<feature type="chain" id="PRO_5013181379" description="histidine kinase" evidence="5">
    <location>
        <begin position="24"/>
        <end position="629"/>
    </location>
</feature>
<keyword evidence="3" id="KW-0597">Phosphoprotein</keyword>
<feature type="transmembrane region" description="Helical" evidence="4">
    <location>
        <begin position="335"/>
        <end position="355"/>
    </location>
</feature>
<feature type="domain" description="Histidine kinase" evidence="6">
    <location>
        <begin position="419"/>
        <end position="629"/>
    </location>
</feature>
<comment type="catalytic activity">
    <reaction evidence="1">
        <text>ATP + protein L-histidine = ADP + protein N-phospho-L-histidine.</text>
        <dbReference type="EC" id="2.7.13.3"/>
    </reaction>
</comment>
<dbReference type="EC" id="2.7.13.3" evidence="2"/>
<dbReference type="AlphaFoldDB" id="A0A1R1I165"/>
<dbReference type="InterPro" id="IPR005467">
    <property type="entry name" value="His_kinase_dom"/>
</dbReference>
<dbReference type="InterPro" id="IPR003594">
    <property type="entry name" value="HATPase_dom"/>
</dbReference>
<evidence type="ECO:0000256" key="4">
    <source>
        <dbReference type="SAM" id="Phobius"/>
    </source>
</evidence>
<name>A0A1R1I165_9RHOO</name>
<evidence type="ECO:0000313" key="7">
    <source>
        <dbReference type="EMBL" id="OMG52468.1"/>
    </source>
</evidence>
<dbReference type="Proteomes" id="UP000187526">
    <property type="component" value="Unassembled WGS sequence"/>
</dbReference>
<dbReference type="Pfam" id="PF07696">
    <property type="entry name" value="7TMR-DISMED2"/>
    <property type="match status" value="1"/>
</dbReference>
<dbReference type="GO" id="GO:0000155">
    <property type="term" value="F:phosphorelay sensor kinase activity"/>
    <property type="evidence" value="ECO:0007669"/>
    <property type="project" value="InterPro"/>
</dbReference>
<keyword evidence="4" id="KW-1133">Transmembrane helix</keyword>
<accession>A0A1R1I165</accession>
<evidence type="ECO:0000256" key="3">
    <source>
        <dbReference type="ARBA" id="ARBA00022553"/>
    </source>
</evidence>
<dbReference type="OrthoDB" id="8807260at2"/>
<dbReference type="InterPro" id="IPR052023">
    <property type="entry name" value="Histidine_kinase_KdpD"/>
</dbReference>
<dbReference type="STRING" id="418702.BJN45_14320"/>
<dbReference type="Gene3D" id="3.30.565.10">
    <property type="entry name" value="Histidine kinase-like ATPase, C-terminal domain"/>
    <property type="match status" value="1"/>
</dbReference>
<comment type="caution">
    <text evidence="7">The sequence shown here is derived from an EMBL/GenBank/DDBJ whole genome shotgun (WGS) entry which is preliminary data.</text>
</comment>
<feature type="transmembrane region" description="Helical" evidence="4">
    <location>
        <begin position="211"/>
        <end position="231"/>
    </location>
</feature>
<keyword evidence="4" id="KW-0472">Membrane</keyword>
<protein>
    <recommendedName>
        <fullName evidence="2">histidine kinase</fullName>
        <ecNumber evidence="2">2.7.13.3</ecNumber>
    </recommendedName>
</protein>
<dbReference type="InterPro" id="IPR036097">
    <property type="entry name" value="HisK_dim/P_sf"/>
</dbReference>
<reference evidence="7 8" key="1">
    <citation type="submission" date="2016-10" db="EMBL/GenBank/DDBJ databases">
        <title>Alkaliphiles isolated from bioreactors.</title>
        <authorList>
            <person name="Salah Z."/>
            <person name="Rout S.P."/>
            <person name="Humphreys P.N."/>
        </authorList>
    </citation>
    <scope>NUCLEOTIDE SEQUENCE [LARGE SCALE GENOMIC DNA]</scope>
    <source>
        <strain evidence="7 8">ZS02</strain>
    </source>
</reference>
<dbReference type="PANTHER" id="PTHR45569:SF1">
    <property type="entry name" value="SENSOR PROTEIN KDPD"/>
    <property type="match status" value="1"/>
</dbReference>
<dbReference type="SUPFAM" id="SSF55874">
    <property type="entry name" value="ATPase domain of HSP90 chaperone/DNA topoisomerase II/histidine kinase"/>
    <property type="match status" value="1"/>
</dbReference>
<gene>
    <name evidence="7" type="ORF">BJN45_14320</name>
</gene>
<dbReference type="InterPro" id="IPR011622">
    <property type="entry name" value="7TMR_DISM_rcpt_extracell_dom2"/>
</dbReference>
<dbReference type="Pfam" id="PF02518">
    <property type="entry name" value="HATPase_c"/>
    <property type="match status" value="1"/>
</dbReference>
<dbReference type="InterPro" id="IPR003661">
    <property type="entry name" value="HisK_dim/P_dom"/>
</dbReference>
<dbReference type="InterPro" id="IPR036890">
    <property type="entry name" value="HATPase_C_sf"/>
</dbReference>
<proteinExistence type="predicted"/>
<dbReference type="InterPro" id="IPR004358">
    <property type="entry name" value="Sig_transdc_His_kin-like_C"/>
</dbReference>
<dbReference type="InterPro" id="IPR011623">
    <property type="entry name" value="7TMR_DISM_rcpt_extracell_dom1"/>
</dbReference>
<organism evidence="7 8">
    <name type="scientific">Azonexus hydrophilus</name>
    <dbReference type="NCBI Taxonomy" id="418702"/>
    <lineage>
        <taxon>Bacteria</taxon>
        <taxon>Pseudomonadati</taxon>
        <taxon>Pseudomonadota</taxon>
        <taxon>Betaproteobacteria</taxon>
        <taxon>Rhodocyclales</taxon>
        <taxon>Azonexaceae</taxon>
        <taxon>Azonexus</taxon>
    </lineage>
</organism>
<evidence type="ECO:0000313" key="8">
    <source>
        <dbReference type="Proteomes" id="UP000187526"/>
    </source>
</evidence>
<keyword evidence="4" id="KW-0812">Transmembrane</keyword>
<dbReference type="RefSeq" id="WP_076096405.1">
    <property type="nucleotide sequence ID" value="NZ_MTHD01000005.1"/>
</dbReference>
<dbReference type="EMBL" id="MTHD01000005">
    <property type="protein sequence ID" value="OMG52468.1"/>
    <property type="molecule type" value="Genomic_DNA"/>
</dbReference>
<feature type="transmembrane region" description="Helical" evidence="4">
    <location>
        <begin position="243"/>
        <end position="264"/>
    </location>
</feature>
<feature type="transmembrane region" description="Helical" evidence="4">
    <location>
        <begin position="276"/>
        <end position="297"/>
    </location>
</feature>
<dbReference type="SMART" id="SM00387">
    <property type="entry name" value="HATPase_c"/>
    <property type="match status" value="1"/>
</dbReference>
<evidence type="ECO:0000256" key="2">
    <source>
        <dbReference type="ARBA" id="ARBA00012438"/>
    </source>
</evidence>
<dbReference type="CDD" id="cd00082">
    <property type="entry name" value="HisKA"/>
    <property type="match status" value="1"/>
</dbReference>
<keyword evidence="5" id="KW-0732">Signal</keyword>
<dbReference type="CDD" id="cd00075">
    <property type="entry name" value="HATPase"/>
    <property type="match status" value="1"/>
</dbReference>
<keyword evidence="8" id="KW-1185">Reference proteome</keyword>
<evidence type="ECO:0000259" key="6">
    <source>
        <dbReference type="PROSITE" id="PS50109"/>
    </source>
</evidence>
<feature type="transmembrane region" description="Helical" evidence="4">
    <location>
        <begin position="309"/>
        <end position="328"/>
    </location>
</feature>
<dbReference type="PRINTS" id="PR00344">
    <property type="entry name" value="BCTRLSENSOR"/>
</dbReference>
<evidence type="ECO:0000256" key="1">
    <source>
        <dbReference type="ARBA" id="ARBA00000085"/>
    </source>
</evidence>
<dbReference type="SMART" id="SM00388">
    <property type="entry name" value="HisKA"/>
    <property type="match status" value="1"/>
</dbReference>
<dbReference type="Pfam" id="PF07695">
    <property type="entry name" value="7TMR-DISM_7TM"/>
    <property type="match status" value="1"/>
</dbReference>
<feature type="transmembrane region" description="Helical" evidence="4">
    <location>
        <begin position="183"/>
        <end position="199"/>
    </location>
</feature>
<dbReference type="Pfam" id="PF00512">
    <property type="entry name" value="HisKA"/>
    <property type="match status" value="1"/>
</dbReference>
<dbReference type="PANTHER" id="PTHR45569">
    <property type="entry name" value="SENSOR PROTEIN KDPD"/>
    <property type="match status" value="1"/>
</dbReference>
<feature type="transmembrane region" description="Helical" evidence="4">
    <location>
        <begin position="367"/>
        <end position="387"/>
    </location>
</feature>
<dbReference type="GO" id="GO:0005886">
    <property type="term" value="C:plasma membrane"/>
    <property type="evidence" value="ECO:0007669"/>
    <property type="project" value="TreeGrafter"/>
</dbReference>